<evidence type="ECO:0000313" key="12">
    <source>
        <dbReference type="EMBL" id="BET27516.1"/>
    </source>
</evidence>
<sequence length="228" mass="25312">MTKILHIDDDIELGEMLCEYLRGEGFEAEHCANPLEGLSRLADGNFQLVVLDVMMPQQNGLETLKQIRLQYNTPVLMLTARGDNIDRIVGLELGADDYVPKPCLPREIVARVRAILRRANDSGKNPKDALNLGPLEVQPAKRKVLLHGQEVELTSAEFNLLEVLASHAGQVVSKAMLSEQGLGRPLARFDRSIDVHLSSLRNKLGLHSEKLPLTLHTIRGQGYQLSLD</sequence>
<dbReference type="EMBL" id="AP028947">
    <property type="protein sequence ID" value="BET27516.1"/>
    <property type="molecule type" value="Genomic_DNA"/>
</dbReference>
<dbReference type="GO" id="GO:0005829">
    <property type="term" value="C:cytosol"/>
    <property type="evidence" value="ECO:0007669"/>
    <property type="project" value="TreeGrafter"/>
</dbReference>
<dbReference type="Gene3D" id="6.10.250.690">
    <property type="match status" value="1"/>
</dbReference>
<dbReference type="InterPro" id="IPR039420">
    <property type="entry name" value="WalR-like"/>
</dbReference>
<keyword evidence="13" id="KW-1185">Reference proteome</keyword>
<keyword evidence="6 9" id="KW-0238">DNA-binding</keyword>
<dbReference type="GO" id="GO:0000156">
    <property type="term" value="F:phosphorelay response regulator activity"/>
    <property type="evidence" value="ECO:0007669"/>
    <property type="project" value="TreeGrafter"/>
</dbReference>
<feature type="modified residue" description="4-aspartylphosphate" evidence="8">
    <location>
        <position position="52"/>
    </location>
</feature>
<keyword evidence="7" id="KW-0804">Transcription</keyword>
<dbReference type="PANTHER" id="PTHR48111:SF39">
    <property type="entry name" value="TRANSCRIPTIONAL REGULATORY PROTEIN CPXR"/>
    <property type="match status" value="1"/>
</dbReference>
<dbReference type="CDD" id="cd17623">
    <property type="entry name" value="REC_OmpR_CpxR"/>
    <property type="match status" value="1"/>
</dbReference>
<dbReference type="SUPFAM" id="SSF46894">
    <property type="entry name" value="C-terminal effector domain of the bipartite response regulators"/>
    <property type="match status" value="1"/>
</dbReference>
<dbReference type="Proteomes" id="UP001329151">
    <property type="component" value="Chromosome"/>
</dbReference>
<dbReference type="InterPro" id="IPR011006">
    <property type="entry name" value="CheY-like_superfamily"/>
</dbReference>
<evidence type="ECO:0000259" key="11">
    <source>
        <dbReference type="PROSITE" id="PS51755"/>
    </source>
</evidence>
<dbReference type="PROSITE" id="PS51755">
    <property type="entry name" value="OMPR_PHOB"/>
    <property type="match status" value="1"/>
</dbReference>
<keyword evidence="2" id="KW-0963">Cytoplasm</keyword>
<evidence type="ECO:0000256" key="2">
    <source>
        <dbReference type="ARBA" id="ARBA00022490"/>
    </source>
</evidence>
<dbReference type="InterPro" id="IPR058124">
    <property type="entry name" value="CpxR-like_REC"/>
</dbReference>
<organism evidence="12 13">
    <name type="scientific">Limnobacter thiooxidans</name>
    <dbReference type="NCBI Taxonomy" id="131080"/>
    <lineage>
        <taxon>Bacteria</taxon>
        <taxon>Pseudomonadati</taxon>
        <taxon>Pseudomonadota</taxon>
        <taxon>Betaproteobacteria</taxon>
        <taxon>Burkholderiales</taxon>
        <taxon>Burkholderiaceae</taxon>
        <taxon>Limnobacter</taxon>
    </lineage>
</organism>
<dbReference type="KEGG" id="lto:RGQ30_30170"/>
<gene>
    <name evidence="12" type="primary">misR</name>
    <name evidence="12" type="ORF">RGQ30_30170</name>
</gene>
<evidence type="ECO:0000256" key="1">
    <source>
        <dbReference type="ARBA" id="ARBA00004496"/>
    </source>
</evidence>
<dbReference type="SMART" id="SM00862">
    <property type="entry name" value="Trans_reg_C"/>
    <property type="match status" value="1"/>
</dbReference>
<evidence type="ECO:0000256" key="4">
    <source>
        <dbReference type="ARBA" id="ARBA00023012"/>
    </source>
</evidence>
<dbReference type="PANTHER" id="PTHR48111">
    <property type="entry name" value="REGULATOR OF RPOS"/>
    <property type="match status" value="1"/>
</dbReference>
<comment type="subcellular location">
    <subcellularLocation>
        <location evidence="1">Cytoplasm</location>
    </subcellularLocation>
</comment>
<evidence type="ECO:0000313" key="13">
    <source>
        <dbReference type="Proteomes" id="UP001329151"/>
    </source>
</evidence>
<evidence type="ECO:0000256" key="5">
    <source>
        <dbReference type="ARBA" id="ARBA00023015"/>
    </source>
</evidence>
<evidence type="ECO:0000256" key="6">
    <source>
        <dbReference type="ARBA" id="ARBA00023125"/>
    </source>
</evidence>
<evidence type="ECO:0000256" key="7">
    <source>
        <dbReference type="ARBA" id="ARBA00023163"/>
    </source>
</evidence>
<dbReference type="InterPro" id="IPR001789">
    <property type="entry name" value="Sig_transdc_resp-reg_receiver"/>
</dbReference>
<dbReference type="GO" id="GO:0032993">
    <property type="term" value="C:protein-DNA complex"/>
    <property type="evidence" value="ECO:0007669"/>
    <property type="project" value="TreeGrafter"/>
</dbReference>
<dbReference type="InterPro" id="IPR036388">
    <property type="entry name" value="WH-like_DNA-bd_sf"/>
</dbReference>
<keyword evidence="3 8" id="KW-0597">Phosphoprotein</keyword>
<evidence type="ECO:0000256" key="8">
    <source>
        <dbReference type="PROSITE-ProRule" id="PRU00169"/>
    </source>
</evidence>
<name>A0AA86JI24_9BURK</name>
<feature type="DNA-binding region" description="OmpR/PhoB-type" evidence="9">
    <location>
        <begin position="127"/>
        <end position="227"/>
    </location>
</feature>
<dbReference type="PROSITE" id="PS50110">
    <property type="entry name" value="RESPONSE_REGULATORY"/>
    <property type="match status" value="1"/>
</dbReference>
<dbReference type="Pfam" id="PF00486">
    <property type="entry name" value="Trans_reg_C"/>
    <property type="match status" value="1"/>
</dbReference>
<feature type="domain" description="OmpR/PhoB-type" evidence="11">
    <location>
        <begin position="127"/>
        <end position="227"/>
    </location>
</feature>
<dbReference type="InterPro" id="IPR016032">
    <property type="entry name" value="Sig_transdc_resp-reg_C-effctor"/>
</dbReference>
<dbReference type="AlphaFoldDB" id="A0AA86JI24"/>
<feature type="domain" description="Response regulatory" evidence="10">
    <location>
        <begin position="3"/>
        <end position="116"/>
    </location>
</feature>
<protein>
    <submittedName>
        <fullName evidence="12">Two-component system response regulator MisR</fullName>
    </submittedName>
</protein>
<evidence type="ECO:0000256" key="3">
    <source>
        <dbReference type="ARBA" id="ARBA00022553"/>
    </source>
</evidence>
<dbReference type="SUPFAM" id="SSF52172">
    <property type="entry name" value="CheY-like"/>
    <property type="match status" value="1"/>
</dbReference>
<dbReference type="GO" id="GO:0000976">
    <property type="term" value="F:transcription cis-regulatory region binding"/>
    <property type="evidence" value="ECO:0007669"/>
    <property type="project" value="TreeGrafter"/>
</dbReference>
<reference evidence="12 13" key="1">
    <citation type="submission" date="2023-10" db="EMBL/GenBank/DDBJ databases">
        <title>Complete Genome Sequence of Limnobacter thiooxidans CS-K2T, Isolated from freshwater lake sediments in Bavaria, Germany.</title>
        <authorList>
            <person name="Naruki M."/>
            <person name="Watanabe A."/>
            <person name="Warashina T."/>
            <person name="Morita T."/>
            <person name="Arakawa K."/>
        </authorList>
    </citation>
    <scope>NUCLEOTIDE SEQUENCE [LARGE SCALE GENOMIC DNA]</scope>
    <source>
        <strain evidence="12 13">CS-K2</strain>
    </source>
</reference>
<dbReference type="SMART" id="SM00448">
    <property type="entry name" value="REC"/>
    <property type="match status" value="1"/>
</dbReference>
<evidence type="ECO:0000259" key="10">
    <source>
        <dbReference type="PROSITE" id="PS50110"/>
    </source>
</evidence>
<dbReference type="CDD" id="cd00383">
    <property type="entry name" value="trans_reg_C"/>
    <property type="match status" value="1"/>
</dbReference>
<dbReference type="Gene3D" id="3.40.50.2300">
    <property type="match status" value="1"/>
</dbReference>
<dbReference type="RefSeq" id="WP_130557415.1">
    <property type="nucleotide sequence ID" value="NZ_AP028947.1"/>
</dbReference>
<dbReference type="GO" id="GO:0006355">
    <property type="term" value="P:regulation of DNA-templated transcription"/>
    <property type="evidence" value="ECO:0007669"/>
    <property type="project" value="InterPro"/>
</dbReference>
<dbReference type="InterPro" id="IPR001867">
    <property type="entry name" value="OmpR/PhoB-type_DNA-bd"/>
</dbReference>
<dbReference type="Pfam" id="PF00072">
    <property type="entry name" value="Response_reg"/>
    <property type="match status" value="1"/>
</dbReference>
<keyword evidence="5" id="KW-0805">Transcription regulation</keyword>
<proteinExistence type="predicted"/>
<keyword evidence="4" id="KW-0902">Two-component regulatory system</keyword>
<evidence type="ECO:0000256" key="9">
    <source>
        <dbReference type="PROSITE-ProRule" id="PRU01091"/>
    </source>
</evidence>
<accession>A0AA86JI24</accession>
<dbReference type="Gene3D" id="1.10.10.10">
    <property type="entry name" value="Winged helix-like DNA-binding domain superfamily/Winged helix DNA-binding domain"/>
    <property type="match status" value="1"/>
</dbReference>